<dbReference type="GO" id="GO:0004751">
    <property type="term" value="F:ribose-5-phosphate isomerase activity"/>
    <property type="evidence" value="ECO:0007669"/>
    <property type="project" value="UniProtKB-EC"/>
</dbReference>
<dbReference type="InterPro" id="IPR036569">
    <property type="entry name" value="RpiB_LacA_LacB_sf"/>
</dbReference>
<dbReference type="GO" id="GO:0019316">
    <property type="term" value="P:D-allose catabolic process"/>
    <property type="evidence" value="ECO:0007669"/>
    <property type="project" value="TreeGrafter"/>
</dbReference>
<feature type="binding site" evidence="2">
    <location>
        <begin position="8"/>
        <end position="9"/>
    </location>
    <ligand>
        <name>D-ribulose 5-phosphate</name>
        <dbReference type="ChEBI" id="CHEBI:58121"/>
    </ligand>
</feature>
<dbReference type="Gene3D" id="3.40.1400.10">
    <property type="entry name" value="Sugar-phosphate isomerase, RpiB/LacA/LacB"/>
    <property type="match status" value="1"/>
</dbReference>
<dbReference type="EMBL" id="PFBD01000028">
    <property type="protein sequence ID" value="PIR86715.1"/>
    <property type="molecule type" value="Genomic_DNA"/>
</dbReference>
<evidence type="ECO:0000256" key="2">
    <source>
        <dbReference type="PIRSR" id="PIRSR005384-2"/>
    </source>
</evidence>
<evidence type="ECO:0000313" key="3">
    <source>
        <dbReference type="EMBL" id="PIR86715.1"/>
    </source>
</evidence>
<dbReference type="Proteomes" id="UP000229526">
    <property type="component" value="Unassembled WGS sequence"/>
</dbReference>
<gene>
    <name evidence="3" type="ORF">COU11_04365</name>
</gene>
<feature type="binding site" evidence="2">
    <location>
        <position position="115"/>
    </location>
    <ligand>
        <name>D-ribulose 5-phosphate</name>
        <dbReference type="ChEBI" id="CHEBI:58121"/>
    </ligand>
</feature>
<organism evidence="3 4">
    <name type="scientific">Candidatus Harrisonbacteria bacterium CG10_big_fil_rev_8_21_14_0_10_49_15</name>
    <dbReference type="NCBI Taxonomy" id="1974587"/>
    <lineage>
        <taxon>Bacteria</taxon>
        <taxon>Candidatus Harrisoniibacteriota</taxon>
    </lineage>
</organism>
<name>A0A2H0ULQ4_9BACT</name>
<dbReference type="InterPro" id="IPR003500">
    <property type="entry name" value="RpiB_LacA_LacB"/>
</dbReference>
<accession>A0A2H0ULQ4</accession>
<feature type="binding site" evidence="2">
    <location>
        <position position="150"/>
    </location>
    <ligand>
        <name>D-ribulose 5-phosphate</name>
        <dbReference type="ChEBI" id="CHEBI:58121"/>
    </ligand>
</feature>
<feature type="binding site" evidence="2">
    <location>
        <begin position="67"/>
        <end position="71"/>
    </location>
    <ligand>
        <name>D-ribulose 5-phosphate</name>
        <dbReference type="ChEBI" id="CHEBI:58121"/>
    </ligand>
</feature>
<evidence type="ECO:0000313" key="4">
    <source>
        <dbReference type="Proteomes" id="UP000229526"/>
    </source>
</evidence>
<dbReference type="NCBIfam" id="NF004051">
    <property type="entry name" value="PRK05571.1"/>
    <property type="match status" value="1"/>
</dbReference>
<dbReference type="PIRSF" id="PIRSF005384">
    <property type="entry name" value="RpiB_LacA_B"/>
    <property type="match status" value="1"/>
</dbReference>
<dbReference type="NCBIfam" id="TIGR00689">
    <property type="entry name" value="rpiB_lacA_lacB"/>
    <property type="match status" value="1"/>
</dbReference>
<protein>
    <submittedName>
        <fullName evidence="3">Ribose-5-phosphate isomerase</fullName>
        <ecNumber evidence="3">5.3.1.6</ecNumber>
    </submittedName>
</protein>
<comment type="similarity">
    <text evidence="1">Belongs to the LacAB/RpiB family.</text>
</comment>
<dbReference type="AlphaFoldDB" id="A0A2H0ULQ4"/>
<feature type="binding site" evidence="2">
    <location>
        <position position="125"/>
    </location>
    <ligand>
        <name>D-ribulose 5-phosphate</name>
        <dbReference type="ChEBI" id="CHEBI:58121"/>
    </ligand>
</feature>
<dbReference type="SUPFAM" id="SSF89623">
    <property type="entry name" value="Ribose/Galactose isomerase RpiB/AlsB"/>
    <property type="match status" value="1"/>
</dbReference>
<dbReference type="Pfam" id="PF02502">
    <property type="entry name" value="LacAB_rpiB"/>
    <property type="match status" value="1"/>
</dbReference>
<dbReference type="PANTHER" id="PTHR30345:SF0">
    <property type="entry name" value="DNA DAMAGE-REPAIR_TOLERATION PROTEIN DRT102"/>
    <property type="match status" value="1"/>
</dbReference>
<dbReference type="PANTHER" id="PTHR30345">
    <property type="entry name" value="RIBOSE-5-PHOSPHATE ISOMERASE B"/>
    <property type="match status" value="1"/>
</dbReference>
<proteinExistence type="inferred from homology"/>
<comment type="caution">
    <text evidence="3">The sequence shown here is derived from an EMBL/GenBank/DDBJ whole genome shotgun (WGS) entry which is preliminary data.</text>
</comment>
<evidence type="ECO:0000256" key="1">
    <source>
        <dbReference type="ARBA" id="ARBA00008754"/>
    </source>
</evidence>
<dbReference type="EC" id="5.3.1.6" evidence="3"/>
<reference evidence="4" key="1">
    <citation type="submission" date="2017-09" db="EMBL/GenBank/DDBJ databases">
        <title>Depth-based differentiation of microbial function through sediment-hosted aquifers and enrichment of novel symbionts in the deep terrestrial subsurface.</title>
        <authorList>
            <person name="Probst A.J."/>
            <person name="Ladd B."/>
            <person name="Jarett J.K."/>
            <person name="Geller-Mcgrath D.E."/>
            <person name="Sieber C.M.K."/>
            <person name="Emerson J.B."/>
            <person name="Anantharaman K."/>
            <person name="Thomas B.C."/>
            <person name="Malmstrom R."/>
            <person name="Stieglmeier M."/>
            <person name="Klingl A."/>
            <person name="Woyke T."/>
            <person name="Ryan C.M."/>
            <person name="Banfield J.F."/>
        </authorList>
    </citation>
    <scope>NUCLEOTIDE SEQUENCE [LARGE SCALE GENOMIC DNA]</scope>
</reference>
<feature type="binding site" evidence="2">
    <location>
        <position position="154"/>
    </location>
    <ligand>
        <name>D-ribulose 5-phosphate</name>
        <dbReference type="ChEBI" id="CHEBI:58121"/>
    </ligand>
</feature>
<sequence length="158" mass="17453">MTIYLATDHAGFALKEAIKKYLLEQGHEVEDCGAHSLNKDDDYPDFIAKAAEAVSKDPASRGIIFGGSGQGEAMVANRFKGVRAAVFYAPEVHLADKEGEHIDPFEVVKIAREHNDANVLSVAARFIHDEQVALTAVKLFLETPFSNSERHVRRISKF</sequence>
<dbReference type="GO" id="GO:0009052">
    <property type="term" value="P:pentose-phosphate shunt, non-oxidative branch"/>
    <property type="evidence" value="ECO:0007669"/>
    <property type="project" value="TreeGrafter"/>
</dbReference>
<keyword evidence="3" id="KW-0413">Isomerase</keyword>